<evidence type="ECO:0000313" key="2">
    <source>
        <dbReference type="Proteomes" id="UP001228905"/>
    </source>
</evidence>
<protein>
    <submittedName>
        <fullName evidence="1">Uncharacterized protein</fullName>
    </submittedName>
</protein>
<reference evidence="1 2" key="1">
    <citation type="submission" date="2023-07" db="EMBL/GenBank/DDBJ databases">
        <title>Genomic Encyclopedia of Type Strains, Phase IV (KMG-IV): sequencing the most valuable type-strain genomes for metagenomic binning, comparative biology and taxonomic classification.</title>
        <authorList>
            <person name="Goeker M."/>
        </authorList>
    </citation>
    <scope>NUCLEOTIDE SEQUENCE [LARGE SCALE GENOMIC DNA]</scope>
    <source>
        <strain evidence="1 2">DSM 18695</strain>
    </source>
</reference>
<dbReference type="Proteomes" id="UP001228905">
    <property type="component" value="Unassembled WGS sequence"/>
</dbReference>
<name>A0ABU0IV07_9CAUL</name>
<sequence>MIDPDLVEMAEDELKRAVTLSWRELRKVTPWGDSYEGFSPTGRAVMVERSYLWADAEGGDILCEIVVYGGDSRYDQGARISAVIEKKGNA</sequence>
<keyword evidence="2" id="KW-1185">Reference proteome</keyword>
<gene>
    <name evidence="1" type="ORF">QO010_003635</name>
</gene>
<dbReference type="EMBL" id="JAUSVS010000008">
    <property type="protein sequence ID" value="MDQ0465843.1"/>
    <property type="molecule type" value="Genomic_DNA"/>
</dbReference>
<dbReference type="RefSeq" id="WP_370873785.1">
    <property type="nucleotide sequence ID" value="NZ_JAUSVS010000008.1"/>
</dbReference>
<evidence type="ECO:0000313" key="1">
    <source>
        <dbReference type="EMBL" id="MDQ0465843.1"/>
    </source>
</evidence>
<organism evidence="1 2">
    <name type="scientific">Caulobacter ginsengisoli</name>
    <dbReference type="NCBI Taxonomy" id="400775"/>
    <lineage>
        <taxon>Bacteria</taxon>
        <taxon>Pseudomonadati</taxon>
        <taxon>Pseudomonadota</taxon>
        <taxon>Alphaproteobacteria</taxon>
        <taxon>Caulobacterales</taxon>
        <taxon>Caulobacteraceae</taxon>
        <taxon>Caulobacter</taxon>
    </lineage>
</organism>
<proteinExistence type="predicted"/>
<accession>A0ABU0IV07</accession>
<comment type="caution">
    <text evidence="1">The sequence shown here is derived from an EMBL/GenBank/DDBJ whole genome shotgun (WGS) entry which is preliminary data.</text>
</comment>